<dbReference type="PANTHER" id="PTHR21521">
    <property type="entry name" value="AMUN, ISOFORM A"/>
    <property type="match status" value="1"/>
</dbReference>
<dbReference type="AlphaFoldDB" id="A0A803SXX0"/>
<dbReference type="Proteomes" id="UP000001646">
    <property type="component" value="Unplaced"/>
</dbReference>
<evidence type="ECO:0000313" key="2">
    <source>
        <dbReference type="Proteomes" id="UP000001646"/>
    </source>
</evidence>
<keyword evidence="2" id="KW-1185">Reference proteome</keyword>
<organism evidence="1 2">
    <name type="scientific">Anolis carolinensis</name>
    <name type="common">Green anole</name>
    <name type="synonym">American chameleon</name>
    <dbReference type="NCBI Taxonomy" id="28377"/>
    <lineage>
        <taxon>Eukaryota</taxon>
        <taxon>Metazoa</taxon>
        <taxon>Chordata</taxon>
        <taxon>Craniata</taxon>
        <taxon>Vertebrata</taxon>
        <taxon>Euteleostomi</taxon>
        <taxon>Lepidosauria</taxon>
        <taxon>Squamata</taxon>
        <taxon>Bifurcata</taxon>
        <taxon>Unidentata</taxon>
        <taxon>Episquamata</taxon>
        <taxon>Toxicofera</taxon>
        <taxon>Iguania</taxon>
        <taxon>Dactyloidae</taxon>
        <taxon>Anolis</taxon>
    </lineage>
</organism>
<dbReference type="InParanoid" id="A0A803SXX0"/>
<dbReference type="Ensembl" id="ENSACAT00000048715.1">
    <property type="protein sequence ID" value="ENSACAP00000027810.1"/>
    <property type="gene ID" value="ENSACAG00000037209.1"/>
</dbReference>
<reference evidence="1" key="1">
    <citation type="submission" date="2009-12" db="EMBL/GenBank/DDBJ databases">
        <title>The Genome Sequence of Anolis carolinensis (Green Anole Lizard).</title>
        <authorList>
            <consortium name="The Genome Sequencing Platform"/>
            <person name="Di Palma F."/>
            <person name="Alfoldi J."/>
            <person name="Heiman D."/>
            <person name="Young S."/>
            <person name="Grabherr M."/>
            <person name="Johnson J."/>
            <person name="Lander E.S."/>
            <person name="Lindblad-Toh K."/>
        </authorList>
    </citation>
    <scope>NUCLEOTIDE SEQUENCE [LARGE SCALE GENOMIC DNA]</scope>
    <source>
        <strain evidence="1">JBL SC #1</strain>
    </source>
</reference>
<accession>A0A803SXX0</accession>
<protein>
    <submittedName>
        <fullName evidence="1">Uncharacterized protein</fullName>
    </submittedName>
</protein>
<evidence type="ECO:0000313" key="1">
    <source>
        <dbReference type="Ensembl" id="ENSACAP00000027810.1"/>
    </source>
</evidence>
<sequence length="146" mass="15990">MVEECTRKAFQLLPDISGAVQELCKLKAVGPATASAILTAGAPETAAFMADEVLESIPGLSPVQYTLKHYLLFLDKIQNCAEKLNKADTEKTWTPHSVELCLWTWAVADRLRLPSLQSLSLEKSLEKAEAVHDGGADGPRKKQRTE</sequence>
<name>A0A803SXX0_ANOCA</name>
<proteinExistence type="predicted"/>
<reference evidence="1" key="2">
    <citation type="submission" date="2025-08" db="UniProtKB">
        <authorList>
            <consortium name="Ensembl"/>
        </authorList>
    </citation>
    <scope>IDENTIFICATION</scope>
</reference>
<reference evidence="1" key="3">
    <citation type="submission" date="2025-09" db="UniProtKB">
        <authorList>
            <consortium name="Ensembl"/>
        </authorList>
    </citation>
    <scope>IDENTIFICATION</scope>
</reference>
<dbReference type="GeneTree" id="ENSGT00530000064671"/>
<dbReference type="PANTHER" id="PTHR21521:SF0">
    <property type="entry name" value="AMUN, ISOFORM A"/>
    <property type="match status" value="1"/>
</dbReference>